<reference evidence="5 6" key="1">
    <citation type="submission" date="2023-05" db="EMBL/GenBank/DDBJ databases">
        <title>Actinoplanes sp. NEAU-A12 genome sequencing.</title>
        <authorList>
            <person name="Wang Z.-S."/>
        </authorList>
    </citation>
    <scope>NUCLEOTIDE SEQUENCE [LARGE SCALE GENOMIC DNA]</scope>
    <source>
        <strain evidence="5 6">NEAU-A12</strain>
    </source>
</reference>
<sequence length="294" mass="31804">MATLARARIAISPLWETLSSVVLLARYRGEVPFPYTGWAAAARRAVQPALRRELATVLTTRDWSASPTPVPDGPAPLFTDELAALRAAGEHRLAELIGDYWPIAVEPHWNAMRSVLEEEILVRGRTLVTKGPDAMLSDLNGRLDWESPVLSIPHRADMELDVRDHRLLLVPVVFARGMRIFTMNDDVVAVSYQAQGATVLSATGPVGDAPVDAPQLGDRLSIVLGRGRAAVMRNLVSPITTTALASAVGLAASTVSEHLSVLFAAGLVRRRRAGSRVLYELEKSGRVLLSQLDG</sequence>
<dbReference type="CDD" id="cd00090">
    <property type="entry name" value="HTH_ARSR"/>
    <property type="match status" value="1"/>
</dbReference>
<accession>A0ABT6WRB8</accession>
<evidence type="ECO:0000259" key="4">
    <source>
        <dbReference type="PROSITE" id="PS50987"/>
    </source>
</evidence>
<evidence type="ECO:0000256" key="3">
    <source>
        <dbReference type="ARBA" id="ARBA00023163"/>
    </source>
</evidence>
<name>A0ABT6WRB8_9ACTN</name>
<comment type="caution">
    <text evidence="5">The sequence shown here is derived from an EMBL/GenBank/DDBJ whole genome shotgun (WGS) entry which is preliminary data.</text>
</comment>
<dbReference type="EMBL" id="JASCTH010000019">
    <property type="protein sequence ID" value="MDI6102287.1"/>
    <property type="molecule type" value="Genomic_DNA"/>
</dbReference>
<dbReference type="Proteomes" id="UP001241758">
    <property type="component" value="Unassembled WGS sequence"/>
</dbReference>
<proteinExistence type="predicted"/>
<dbReference type="PROSITE" id="PS50987">
    <property type="entry name" value="HTH_ARSR_2"/>
    <property type="match status" value="1"/>
</dbReference>
<dbReference type="InterPro" id="IPR011991">
    <property type="entry name" value="ArsR-like_HTH"/>
</dbReference>
<dbReference type="RefSeq" id="WP_282763311.1">
    <property type="nucleotide sequence ID" value="NZ_JASCTH010000019.1"/>
</dbReference>
<protein>
    <submittedName>
        <fullName evidence="5">Winged helix-turn-helix domain-containing protein</fullName>
    </submittedName>
</protein>
<evidence type="ECO:0000313" key="5">
    <source>
        <dbReference type="EMBL" id="MDI6102287.1"/>
    </source>
</evidence>
<dbReference type="InterPro" id="IPR036390">
    <property type="entry name" value="WH_DNA-bd_sf"/>
</dbReference>
<gene>
    <name evidence="5" type="ORF">QLQ12_27080</name>
</gene>
<dbReference type="Pfam" id="PF01022">
    <property type="entry name" value="HTH_5"/>
    <property type="match status" value="1"/>
</dbReference>
<dbReference type="InterPro" id="IPR036388">
    <property type="entry name" value="WH-like_DNA-bd_sf"/>
</dbReference>
<dbReference type="SMART" id="SM00418">
    <property type="entry name" value="HTH_ARSR"/>
    <property type="match status" value="1"/>
</dbReference>
<dbReference type="SUPFAM" id="SSF46785">
    <property type="entry name" value="Winged helix' DNA-binding domain"/>
    <property type="match status" value="1"/>
</dbReference>
<feature type="domain" description="HTH arsR-type" evidence="4">
    <location>
        <begin position="208"/>
        <end position="294"/>
    </location>
</feature>
<dbReference type="PANTHER" id="PTHR43132">
    <property type="entry name" value="ARSENICAL RESISTANCE OPERON REPRESSOR ARSR-RELATED"/>
    <property type="match status" value="1"/>
</dbReference>
<dbReference type="InterPro" id="IPR001845">
    <property type="entry name" value="HTH_ArsR_DNA-bd_dom"/>
</dbReference>
<evidence type="ECO:0000256" key="2">
    <source>
        <dbReference type="ARBA" id="ARBA00023125"/>
    </source>
</evidence>
<dbReference type="InterPro" id="IPR051011">
    <property type="entry name" value="Metal_resp_trans_reg"/>
</dbReference>
<organism evidence="5 6">
    <name type="scientific">Actinoplanes sandaracinus</name>
    <dbReference type="NCBI Taxonomy" id="3045177"/>
    <lineage>
        <taxon>Bacteria</taxon>
        <taxon>Bacillati</taxon>
        <taxon>Actinomycetota</taxon>
        <taxon>Actinomycetes</taxon>
        <taxon>Micromonosporales</taxon>
        <taxon>Micromonosporaceae</taxon>
        <taxon>Actinoplanes</taxon>
    </lineage>
</organism>
<keyword evidence="3" id="KW-0804">Transcription</keyword>
<keyword evidence="6" id="KW-1185">Reference proteome</keyword>
<dbReference type="PANTHER" id="PTHR43132:SF6">
    <property type="entry name" value="HTH-TYPE TRANSCRIPTIONAL REPRESSOR CZRA"/>
    <property type="match status" value="1"/>
</dbReference>
<keyword evidence="2" id="KW-0238">DNA-binding</keyword>
<dbReference type="Gene3D" id="1.10.10.10">
    <property type="entry name" value="Winged helix-like DNA-binding domain superfamily/Winged helix DNA-binding domain"/>
    <property type="match status" value="1"/>
</dbReference>
<evidence type="ECO:0000313" key="6">
    <source>
        <dbReference type="Proteomes" id="UP001241758"/>
    </source>
</evidence>
<evidence type="ECO:0000256" key="1">
    <source>
        <dbReference type="ARBA" id="ARBA00023015"/>
    </source>
</evidence>
<keyword evidence="1" id="KW-0805">Transcription regulation</keyword>